<feature type="compositionally biased region" description="Acidic residues" evidence="1">
    <location>
        <begin position="732"/>
        <end position="760"/>
    </location>
</feature>
<dbReference type="EMBL" id="OZ020107">
    <property type="protein sequence ID" value="CAK9259844.1"/>
    <property type="molecule type" value="Genomic_DNA"/>
</dbReference>
<evidence type="ECO:0000313" key="3">
    <source>
        <dbReference type="EMBL" id="CAK9259844.1"/>
    </source>
</evidence>
<dbReference type="InterPro" id="IPR000253">
    <property type="entry name" value="FHA_dom"/>
</dbReference>
<dbReference type="PANTHER" id="PTHR13233">
    <property type="entry name" value="MICROSPHERULE PROTEIN 1"/>
    <property type="match status" value="1"/>
</dbReference>
<dbReference type="Pfam" id="PF13325">
    <property type="entry name" value="MCRS_N"/>
    <property type="match status" value="1"/>
</dbReference>
<name>A0ABP0VZU8_9BRYO</name>
<accession>A0ABP0VZU8</accession>
<sequence length="1041" mass="114324">MKTGEGNVGGGDGSNNTTATAAKVAAEVAPNVVTGGIVAETGPRPDFSLWTVEDDLLLKNAVEVGAAMEALAKGAMRFSRKFTVRELRERWRALLYDPEIAAQAASRMVEAEAALSNLPPNPKTLNEHRNTKVLARKRRARSIRSLYYKKRKRMAAEKLVAAVMLENELESDFMTGDEMAEDIVHGEQGGALQPILPSGLEDKSLPDGLLSPKEPTTDFEEPTFSEMVSLLAAGECQHSGHCGVGAVIKAMPAVMVMDNAIDAEHKVLGGISGNRGMLSGHAKLLKIEASQPDEKIVLGSKLVSECSESRHAQESVVVIPTPEVRVVLPSETGIAEGAGATVGADLQLHHSSKPEEIVEQLQLVQTIERDLVGNHTLDSTSKDYISQQKGARVNTDLVNEYPASDVIRIEQPRIQVAEEDGITFNPEDPLHNNDPTCKSAVTVREQLNISGELSDISSRLLNTKCAPSKAKTEAEIATPPSCPETIKEDKLASESMVEKLEDTDNGCSGQQEGMVEEKGDVELNTSSHDEDFSMSVPDDELLHHDSPMLDVDYCDPEDATDHIHNQPVGLGSIICILNMQDTEIPILDEALPLPVWAMPPSPSEEVDEEEEDDIYHMEQTTPTDATMASRSPGMFYDLEEVGPPHMLELKGDPGSIKMLVQSTVRPAELAITFKEVGPSMSNPAPEEENLWDHGEAADNHDLLYRHSDHASPPNAPVMDQVLSSCRMSEQRLEEDDKEIEDDKEEGEEEEEAEEEDEEEEKGISCSGTQLPQLGTLELGEHCSNFGILQKIPPSGPGIVLSLPQYTTEHTTLLATEAENFPSDFDPSTCQEVLAGVGASREVSSCREDTDHLLIEEEEPESEAEMARFSDVETMIINMDLDPGVDDEFSARAESRQMYRQQRRTLLRLEQGVGAAMQRNLTNQKALAILYGRHLRYYITKTKVLMGRGTHDNAVDIDLWKEGRANKVSRQQASLKLKEDGVFYLRNLGRRSLTVNNNAVETGQRAILGSNCLIEVGGMRFIFEINKRLVKQQVEQMHVQTS</sequence>
<keyword evidence="4" id="KW-1185">Reference proteome</keyword>
<reference evidence="3" key="1">
    <citation type="submission" date="2024-02" db="EMBL/GenBank/DDBJ databases">
        <authorList>
            <consortium name="ELIXIR-Norway"/>
            <consortium name="Elixir Norway"/>
        </authorList>
    </citation>
    <scope>NUCLEOTIDE SEQUENCE</scope>
</reference>
<protein>
    <recommendedName>
        <fullName evidence="2">FHA domain-containing protein</fullName>
    </recommendedName>
</protein>
<dbReference type="InterPro" id="IPR025999">
    <property type="entry name" value="MCRS_N"/>
</dbReference>
<dbReference type="Gene3D" id="2.60.200.20">
    <property type="match status" value="1"/>
</dbReference>
<organism evidence="3 4">
    <name type="scientific">Sphagnum jensenii</name>
    <dbReference type="NCBI Taxonomy" id="128206"/>
    <lineage>
        <taxon>Eukaryota</taxon>
        <taxon>Viridiplantae</taxon>
        <taxon>Streptophyta</taxon>
        <taxon>Embryophyta</taxon>
        <taxon>Bryophyta</taxon>
        <taxon>Sphagnophytina</taxon>
        <taxon>Sphagnopsida</taxon>
        <taxon>Sphagnales</taxon>
        <taxon>Sphagnaceae</taxon>
        <taxon>Sphagnum</taxon>
    </lineage>
</organism>
<dbReference type="CDD" id="cd22687">
    <property type="entry name" value="FHA_MCRS1"/>
    <property type="match status" value="1"/>
</dbReference>
<feature type="domain" description="FHA" evidence="2">
    <location>
        <begin position="943"/>
        <end position="999"/>
    </location>
</feature>
<dbReference type="PANTHER" id="PTHR13233:SF0">
    <property type="entry name" value="MICROSPHERULE PROTEIN 1"/>
    <property type="match status" value="1"/>
</dbReference>
<dbReference type="PROSITE" id="PS50006">
    <property type="entry name" value="FHA_DOMAIN"/>
    <property type="match status" value="1"/>
</dbReference>
<gene>
    <name evidence="3" type="ORF">CSSPJE1EN1_LOCUS5322</name>
</gene>
<dbReference type="InterPro" id="IPR008984">
    <property type="entry name" value="SMAD_FHA_dom_sf"/>
</dbReference>
<dbReference type="SMART" id="SM00240">
    <property type="entry name" value="FHA"/>
    <property type="match status" value="1"/>
</dbReference>
<dbReference type="Pfam" id="PF00498">
    <property type="entry name" value="FHA"/>
    <property type="match status" value="1"/>
</dbReference>
<dbReference type="SUPFAM" id="SSF49879">
    <property type="entry name" value="SMAD/FHA domain"/>
    <property type="match status" value="1"/>
</dbReference>
<evidence type="ECO:0000256" key="1">
    <source>
        <dbReference type="SAM" id="MobiDB-lite"/>
    </source>
</evidence>
<evidence type="ECO:0000259" key="2">
    <source>
        <dbReference type="PROSITE" id="PS50006"/>
    </source>
</evidence>
<dbReference type="Proteomes" id="UP001497444">
    <property type="component" value="Chromosome 12"/>
</dbReference>
<feature type="region of interest" description="Disordered" evidence="1">
    <location>
        <begin position="727"/>
        <end position="769"/>
    </location>
</feature>
<evidence type="ECO:0000313" key="4">
    <source>
        <dbReference type="Proteomes" id="UP001497444"/>
    </source>
</evidence>
<proteinExistence type="predicted"/>
<dbReference type="InterPro" id="IPR037912">
    <property type="entry name" value="MCRS1"/>
</dbReference>